<sequence>RNLTKTHRAAYKRWRKTGDGYKRGQQGRKHGNAGFSQRVLGKRSGIAYATTQQAKQLKRLMPY</sequence>
<evidence type="ECO:0008006" key="6">
    <source>
        <dbReference type="Google" id="ProtNLM"/>
    </source>
</evidence>
<dbReference type="AlphaFoldDB" id="A0A1E4SZY4"/>
<dbReference type="GO" id="GO:0006412">
    <property type="term" value="P:translation"/>
    <property type="evidence" value="ECO:0007669"/>
    <property type="project" value="InterPro"/>
</dbReference>
<dbReference type="InterPro" id="IPR037229">
    <property type="entry name" value="Ribosomal_bL35_sf"/>
</dbReference>
<evidence type="ECO:0000256" key="2">
    <source>
        <dbReference type="ARBA" id="ARBA00022980"/>
    </source>
</evidence>
<dbReference type="GO" id="GO:1990904">
    <property type="term" value="C:ribonucleoprotein complex"/>
    <property type="evidence" value="ECO:0007669"/>
    <property type="project" value="UniProtKB-KW"/>
</dbReference>
<evidence type="ECO:0000313" key="5">
    <source>
        <dbReference type="Proteomes" id="UP000094801"/>
    </source>
</evidence>
<feature type="non-terminal residue" evidence="4">
    <location>
        <position position="63"/>
    </location>
</feature>
<name>A0A1E4SZY4_9ASCO</name>
<dbReference type="Gene3D" id="4.10.410.60">
    <property type="match status" value="1"/>
</dbReference>
<protein>
    <recommendedName>
        <fullName evidence="6">50S ribosomal protein L35</fullName>
    </recommendedName>
</protein>
<evidence type="ECO:0000256" key="3">
    <source>
        <dbReference type="ARBA" id="ARBA00023274"/>
    </source>
</evidence>
<keyword evidence="3" id="KW-0687">Ribonucleoprotein</keyword>
<feature type="non-terminal residue" evidence="4">
    <location>
        <position position="1"/>
    </location>
</feature>
<dbReference type="EMBL" id="KV453854">
    <property type="protein sequence ID" value="ODV85040.1"/>
    <property type="molecule type" value="Genomic_DNA"/>
</dbReference>
<evidence type="ECO:0000313" key="4">
    <source>
        <dbReference type="EMBL" id="ODV85040.1"/>
    </source>
</evidence>
<dbReference type="Proteomes" id="UP000094801">
    <property type="component" value="Unassembled WGS sequence"/>
</dbReference>
<gene>
    <name evidence="4" type="ORF">CANARDRAFT_188831</name>
</gene>
<comment type="similarity">
    <text evidence="1">Belongs to the bacterial ribosomal protein bL35 family.</text>
</comment>
<proteinExistence type="inferred from homology"/>
<dbReference type="GO" id="GO:0003735">
    <property type="term" value="F:structural constituent of ribosome"/>
    <property type="evidence" value="ECO:0007669"/>
    <property type="project" value="InterPro"/>
</dbReference>
<dbReference type="InterPro" id="IPR021137">
    <property type="entry name" value="Ribosomal_bL35-like"/>
</dbReference>
<dbReference type="SUPFAM" id="SSF143034">
    <property type="entry name" value="L35p-like"/>
    <property type="match status" value="1"/>
</dbReference>
<reference evidence="5" key="1">
    <citation type="submission" date="2016-04" db="EMBL/GenBank/DDBJ databases">
        <title>Comparative genomics of biotechnologically important yeasts.</title>
        <authorList>
            <consortium name="DOE Joint Genome Institute"/>
            <person name="Riley R."/>
            <person name="Haridas S."/>
            <person name="Wolfe K.H."/>
            <person name="Lopes M.R."/>
            <person name="Hittinger C.T."/>
            <person name="Goker M."/>
            <person name="Salamov A."/>
            <person name="Wisecaver J."/>
            <person name="Long T.M."/>
            <person name="Aerts A.L."/>
            <person name="Barry K."/>
            <person name="Choi C."/>
            <person name="Clum A."/>
            <person name="Coughlan A.Y."/>
            <person name="Deshpande S."/>
            <person name="Douglass A.P."/>
            <person name="Hanson S.J."/>
            <person name="Klenk H.-P."/>
            <person name="Labutti K."/>
            <person name="Lapidus A."/>
            <person name="Lindquist E."/>
            <person name="Lipzen A."/>
            <person name="Meier-Kolthoff J.P."/>
            <person name="Ohm R.A."/>
            <person name="Otillar R.P."/>
            <person name="Pangilinan J."/>
            <person name="Peng Y."/>
            <person name="Rokas A."/>
            <person name="Rosa C.A."/>
            <person name="Scheuner C."/>
            <person name="Sibirny A.A."/>
            <person name="Slot J.C."/>
            <person name="Stielow J.B."/>
            <person name="Sun H."/>
            <person name="Kurtzman C.P."/>
            <person name="Blackwell M."/>
            <person name="Grigoriev I.V."/>
            <person name="Jeffries T.W."/>
        </authorList>
    </citation>
    <scope>NUCLEOTIDE SEQUENCE [LARGE SCALE GENOMIC DNA]</scope>
    <source>
        <strain evidence="5">NRRL YB-2248</strain>
    </source>
</reference>
<keyword evidence="5" id="KW-1185">Reference proteome</keyword>
<evidence type="ECO:0000256" key="1">
    <source>
        <dbReference type="ARBA" id="ARBA00006598"/>
    </source>
</evidence>
<keyword evidence="2" id="KW-0689">Ribosomal protein</keyword>
<dbReference type="OrthoDB" id="162638at2759"/>
<dbReference type="STRING" id="983967.A0A1E4SZY4"/>
<dbReference type="GO" id="GO:0005840">
    <property type="term" value="C:ribosome"/>
    <property type="evidence" value="ECO:0007669"/>
    <property type="project" value="UniProtKB-KW"/>
</dbReference>
<accession>A0A1E4SZY4</accession>
<dbReference type="Pfam" id="PF01632">
    <property type="entry name" value="Ribosomal_L35p"/>
    <property type="match status" value="1"/>
</dbReference>
<organism evidence="4 5">
    <name type="scientific">[Candida] arabinofermentans NRRL YB-2248</name>
    <dbReference type="NCBI Taxonomy" id="983967"/>
    <lineage>
        <taxon>Eukaryota</taxon>
        <taxon>Fungi</taxon>
        <taxon>Dikarya</taxon>
        <taxon>Ascomycota</taxon>
        <taxon>Saccharomycotina</taxon>
        <taxon>Pichiomycetes</taxon>
        <taxon>Pichiales</taxon>
        <taxon>Pichiaceae</taxon>
        <taxon>Ogataea</taxon>
        <taxon>Ogataea/Candida clade</taxon>
    </lineage>
</organism>